<dbReference type="Pfam" id="PF13521">
    <property type="entry name" value="AAA_28"/>
    <property type="match status" value="1"/>
</dbReference>
<evidence type="ECO:0000313" key="3">
    <source>
        <dbReference type="Proteomes" id="UP000192906"/>
    </source>
</evidence>
<gene>
    <name evidence="2" type="ORF">SAMN06295933_1959</name>
</gene>
<dbReference type="Gene3D" id="3.40.50.300">
    <property type="entry name" value="P-loop containing nucleotide triphosphate hydrolases"/>
    <property type="match status" value="1"/>
</dbReference>
<dbReference type="AlphaFoldDB" id="A0A1X7DIM2"/>
<evidence type="ECO:0000259" key="1">
    <source>
        <dbReference type="Pfam" id="PF13521"/>
    </source>
</evidence>
<dbReference type="InterPro" id="IPR052735">
    <property type="entry name" value="NAD_biosynth-regulator"/>
</dbReference>
<dbReference type="STRING" id="1519643.SAMN06295933_1959"/>
<accession>A0A1X7DIM2</accession>
<evidence type="ECO:0000313" key="2">
    <source>
        <dbReference type="EMBL" id="SMF16222.1"/>
    </source>
</evidence>
<keyword evidence="3" id="KW-1185">Reference proteome</keyword>
<dbReference type="GO" id="GO:0016779">
    <property type="term" value="F:nucleotidyltransferase activity"/>
    <property type="evidence" value="ECO:0007669"/>
    <property type="project" value="UniProtKB-KW"/>
</dbReference>
<keyword evidence="2" id="KW-0808">Transferase</keyword>
<organism evidence="2 3">
    <name type="scientific">Desulfovibrio gilichinskyi</name>
    <dbReference type="NCBI Taxonomy" id="1519643"/>
    <lineage>
        <taxon>Bacteria</taxon>
        <taxon>Pseudomonadati</taxon>
        <taxon>Thermodesulfobacteriota</taxon>
        <taxon>Desulfovibrionia</taxon>
        <taxon>Desulfovibrionales</taxon>
        <taxon>Desulfovibrionaceae</taxon>
        <taxon>Desulfovibrio</taxon>
    </lineage>
</organism>
<dbReference type="InterPro" id="IPR027417">
    <property type="entry name" value="P-loop_NTPase"/>
</dbReference>
<reference evidence="3" key="1">
    <citation type="submission" date="2017-04" db="EMBL/GenBank/DDBJ databases">
        <authorList>
            <person name="Varghese N."/>
            <person name="Submissions S."/>
        </authorList>
    </citation>
    <scope>NUCLEOTIDE SEQUENCE [LARGE SCALE GENOMIC DNA]</scope>
    <source>
        <strain evidence="3">K3S</strain>
    </source>
</reference>
<feature type="domain" description="NadR/Ttd14 AAA" evidence="1">
    <location>
        <begin position="2"/>
        <end position="156"/>
    </location>
</feature>
<dbReference type="PANTHER" id="PTHR37512">
    <property type="entry name" value="TRIFUNCTIONAL NAD BIOSYNTHESIS/REGULATOR PROTEIN NADR"/>
    <property type="match status" value="1"/>
</dbReference>
<name>A0A1X7DIM2_9BACT</name>
<dbReference type="SUPFAM" id="SSF52540">
    <property type="entry name" value="P-loop containing nucleoside triphosphate hydrolases"/>
    <property type="match status" value="1"/>
</dbReference>
<proteinExistence type="predicted"/>
<dbReference type="Proteomes" id="UP000192906">
    <property type="component" value="Unassembled WGS sequence"/>
</dbReference>
<sequence length="169" mass="19553">MRIVILGSECTGKTTLAAKLAEYFKVDFVPEYLREYFERKNGILAIEDAIPIAKGQLAKEQDLENNGNVPLICDTDIIASIVYSKYYFGKCPEWIEKQAQKRKNIHYLLCDIDVPWVADGQRDRPEEREYMQNLFLTELRTRNLPFNIISGNVQSRFEKSVAIINKLSK</sequence>
<dbReference type="EMBL" id="FWZU01000003">
    <property type="protein sequence ID" value="SMF16222.1"/>
    <property type="molecule type" value="Genomic_DNA"/>
</dbReference>
<dbReference type="InterPro" id="IPR038727">
    <property type="entry name" value="NadR/Ttd14_AAA_dom"/>
</dbReference>
<keyword evidence="2" id="KW-0548">Nucleotidyltransferase</keyword>
<dbReference type="PANTHER" id="PTHR37512:SF1">
    <property type="entry name" value="NADR_TTD14 AAA DOMAIN-CONTAINING PROTEIN"/>
    <property type="match status" value="1"/>
</dbReference>
<dbReference type="RefSeq" id="WP_245805514.1">
    <property type="nucleotide sequence ID" value="NZ_FWZU01000003.1"/>
</dbReference>
<protein>
    <submittedName>
        <fullName evidence="2">Nicotinamide-nucleotide adenylyltransferase, NadR type</fullName>
    </submittedName>
</protein>